<feature type="binding site" evidence="8">
    <location>
        <position position="457"/>
    </location>
    <ligand>
        <name>Mn(2+)</name>
        <dbReference type="ChEBI" id="CHEBI:29035"/>
        <label>1</label>
    </ligand>
</feature>
<comment type="similarity">
    <text evidence="3 8">Belongs to the BPG-independent phosphoglycerate mutase family.</text>
</comment>
<keyword evidence="4 8" id="KW-0479">Metal-binding</keyword>
<protein>
    <recommendedName>
        <fullName evidence="8 9">2,3-bisphosphoglycerate-independent phosphoglycerate mutase</fullName>
        <shortName evidence="8">BPG-independent PGAM</shortName>
        <shortName evidence="8">Phosphoglyceromutase</shortName>
        <shortName evidence="8">iPGM</shortName>
        <ecNumber evidence="8 9">5.4.2.12</ecNumber>
    </recommendedName>
</protein>
<dbReference type="Gene3D" id="3.40.1450.10">
    <property type="entry name" value="BPG-independent phosphoglycerate mutase, domain B"/>
    <property type="match status" value="1"/>
</dbReference>
<dbReference type="CDD" id="cd16010">
    <property type="entry name" value="iPGM"/>
    <property type="match status" value="1"/>
</dbReference>
<dbReference type="Gene3D" id="3.40.720.10">
    <property type="entry name" value="Alkaline Phosphatase, subunit A"/>
    <property type="match status" value="1"/>
</dbReference>
<feature type="domain" description="BPG-independent PGAM N-terminal" evidence="11">
    <location>
        <begin position="81"/>
        <end position="294"/>
    </location>
</feature>
<dbReference type="RefSeq" id="WP_377714143.1">
    <property type="nucleotide sequence ID" value="NZ_JBHTJM010000006.1"/>
</dbReference>
<evidence type="ECO:0000256" key="7">
    <source>
        <dbReference type="ARBA" id="ARBA00023235"/>
    </source>
</evidence>
<keyword evidence="5 8" id="KW-0324">Glycolysis</keyword>
<comment type="catalytic activity">
    <reaction evidence="1 8">
        <text>(2R)-2-phosphoglycerate = (2R)-3-phosphoglycerate</text>
        <dbReference type="Rhea" id="RHEA:15901"/>
        <dbReference type="ChEBI" id="CHEBI:58272"/>
        <dbReference type="ChEBI" id="CHEBI:58289"/>
        <dbReference type="EC" id="5.4.2.12"/>
    </reaction>
</comment>
<evidence type="ECO:0000256" key="6">
    <source>
        <dbReference type="ARBA" id="ARBA00023211"/>
    </source>
</evidence>
<feature type="binding site" evidence="8">
    <location>
        <position position="189"/>
    </location>
    <ligand>
        <name>substrate</name>
    </ligand>
</feature>
<feature type="binding site" evidence="8">
    <location>
        <position position="61"/>
    </location>
    <ligand>
        <name>Mn(2+)</name>
        <dbReference type="ChEBI" id="CHEBI:29035"/>
        <label>2</label>
    </ligand>
</feature>
<dbReference type="InterPro" id="IPR036646">
    <property type="entry name" value="PGAM_B_sf"/>
</dbReference>
<evidence type="ECO:0000256" key="2">
    <source>
        <dbReference type="ARBA" id="ARBA00004798"/>
    </source>
</evidence>
<organism evidence="12 13">
    <name type="scientific">Pseudofulvibacter geojedonensis</name>
    <dbReference type="NCBI Taxonomy" id="1123758"/>
    <lineage>
        <taxon>Bacteria</taxon>
        <taxon>Pseudomonadati</taxon>
        <taxon>Bacteroidota</taxon>
        <taxon>Flavobacteriia</taxon>
        <taxon>Flavobacteriales</taxon>
        <taxon>Flavobacteriaceae</taxon>
        <taxon>Pseudofulvibacter</taxon>
    </lineage>
</organism>
<keyword evidence="6 8" id="KW-0464">Manganese</keyword>
<evidence type="ECO:0000313" key="13">
    <source>
        <dbReference type="Proteomes" id="UP001596997"/>
    </source>
</evidence>
<dbReference type="EC" id="5.4.2.12" evidence="8 9"/>
<evidence type="ECO:0000313" key="12">
    <source>
        <dbReference type="EMBL" id="MFD0963433.1"/>
    </source>
</evidence>
<dbReference type="PANTHER" id="PTHR31637:SF0">
    <property type="entry name" value="2,3-BISPHOSPHOGLYCERATE-INDEPENDENT PHOSPHOGLYCERATE MUTASE"/>
    <property type="match status" value="1"/>
</dbReference>
<gene>
    <name evidence="8 12" type="primary">gpmI</name>
    <name evidence="12" type="ORF">ACFQ1O_05425</name>
</gene>
<feature type="active site" description="Phosphoserine intermediate" evidence="8">
    <location>
        <position position="61"/>
    </location>
</feature>
<dbReference type="SUPFAM" id="SSF64158">
    <property type="entry name" value="2,3-Bisphosphoglycerate-independent phosphoglycerate mutase, substrate-binding domain"/>
    <property type="match status" value="1"/>
</dbReference>
<evidence type="ECO:0000256" key="8">
    <source>
        <dbReference type="HAMAP-Rule" id="MF_01038"/>
    </source>
</evidence>
<evidence type="ECO:0000256" key="1">
    <source>
        <dbReference type="ARBA" id="ARBA00000370"/>
    </source>
</evidence>
<dbReference type="EMBL" id="JBHTJM010000006">
    <property type="protein sequence ID" value="MFD0963433.1"/>
    <property type="molecule type" value="Genomic_DNA"/>
</dbReference>
<dbReference type="GO" id="GO:0004619">
    <property type="term" value="F:phosphoglycerate mutase activity"/>
    <property type="evidence" value="ECO:0007669"/>
    <property type="project" value="UniProtKB-EC"/>
</dbReference>
<reference evidence="13" key="1">
    <citation type="journal article" date="2019" name="Int. J. Syst. Evol. Microbiol.">
        <title>The Global Catalogue of Microorganisms (GCM) 10K type strain sequencing project: providing services to taxonomists for standard genome sequencing and annotation.</title>
        <authorList>
            <consortium name="The Broad Institute Genomics Platform"/>
            <consortium name="The Broad Institute Genome Sequencing Center for Infectious Disease"/>
            <person name="Wu L."/>
            <person name="Ma J."/>
        </authorList>
    </citation>
    <scope>NUCLEOTIDE SEQUENCE [LARGE SCALE GENOMIC DNA]</scope>
    <source>
        <strain evidence="13">CCUG 62114</strain>
    </source>
</reference>
<comment type="function">
    <text evidence="8">Catalyzes the interconversion of 2-phosphoglycerate and 3-phosphoglycerate.</text>
</comment>
<evidence type="ECO:0000256" key="9">
    <source>
        <dbReference type="NCBIfam" id="TIGR01307"/>
    </source>
</evidence>
<evidence type="ECO:0000256" key="5">
    <source>
        <dbReference type="ARBA" id="ARBA00023152"/>
    </source>
</evidence>
<evidence type="ECO:0000259" key="11">
    <source>
        <dbReference type="Pfam" id="PF06415"/>
    </source>
</evidence>
<dbReference type="Pfam" id="PF01676">
    <property type="entry name" value="Metalloenzyme"/>
    <property type="match status" value="1"/>
</dbReference>
<feature type="binding site" evidence="8">
    <location>
        <position position="402"/>
    </location>
    <ligand>
        <name>Mn(2+)</name>
        <dbReference type="ChEBI" id="CHEBI:29035"/>
        <label>1</label>
    </ligand>
</feature>
<feature type="binding site" evidence="8">
    <location>
        <begin position="152"/>
        <end position="153"/>
    </location>
    <ligand>
        <name>substrate</name>
    </ligand>
</feature>
<feature type="binding site" evidence="8">
    <location>
        <position position="183"/>
    </location>
    <ligand>
        <name>substrate</name>
    </ligand>
</feature>
<feature type="domain" description="Metalloenzyme" evidence="10">
    <location>
        <begin position="3"/>
        <end position="493"/>
    </location>
</feature>
<feature type="binding site" evidence="8">
    <location>
        <position position="331"/>
    </location>
    <ligand>
        <name>substrate</name>
    </ligand>
</feature>
<comment type="cofactor">
    <cofactor evidence="8">
        <name>Mn(2+)</name>
        <dbReference type="ChEBI" id="CHEBI:29035"/>
    </cofactor>
    <text evidence="8">Binds 2 manganese ions per subunit.</text>
</comment>
<dbReference type="Proteomes" id="UP001596997">
    <property type="component" value="Unassembled WGS sequence"/>
</dbReference>
<feature type="binding site" evidence="8">
    <location>
        <position position="440"/>
    </location>
    <ligand>
        <name>Mn(2+)</name>
        <dbReference type="ChEBI" id="CHEBI:29035"/>
        <label>2</label>
    </ligand>
</feature>
<feature type="binding site" evidence="8">
    <location>
        <position position="439"/>
    </location>
    <ligand>
        <name>Mn(2+)</name>
        <dbReference type="ChEBI" id="CHEBI:29035"/>
        <label>2</label>
    </ligand>
</feature>
<feature type="binding site" evidence="8">
    <location>
        <begin position="258"/>
        <end position="261"/>
    </location>
    <ligand>
        <name>substrate</name>
    </ligand>
</feature>
<dbReference type="InterPro" id="IPR011258">
    <property type="entry name" value="BPG-indep_PGM_N"/>
</dbReference>
<accession>A0ABW3I0W2</accession>
<feature type="binding site" evidence="8">
    <location>
        <position position="398"/>
    </location>
    <ligand>
        <name>Mn(2+)</name>
        <dbReference type="ChEBI" id="CHEBI:29035"/>
        <label>1</label>
    </ligand>
</feature>
<dbReference type="InterPro" id="IPR006124">
    <property type="entry name" value="Metalloenzyme"/>
</dbReference>
<dbReference type="PIRSF" id="PIRSF001492">
    <property type="entry name" value="IPGAM"/>
    <property type="match status" value="1"/>
</dbReference>
<comment type="caution">
    <text evidence="12">The sequence shown here is derived from an EMBL/GenBank/DDBJ whole genome shotgun (WGS) entry which is preliminary data.</text>
</comment>
<feature type="binding site" evidence="8">
    <location>
        <position position="11"/>
    </location>
    <ligand>
        <name>Mn(2+)</name>
        <dbReference type="ChEBI" id="CHEBI:29035"/>
        <label>2</label>
    </ligand>
</feature>
<name>A0ABW3I0W2_9FLAO</name>
<keyword evidence="13" id="KW-1185">Reference proteome</keyword>
<dbReference type="InterPro" id="IPR005995">
    <property type="entry name" value="Pgm_bpd_ind"/>
</dbReference>
<sequence>MNKKTLLLILDGWGIPEDQNASAIYHAKTPFIDQLYNKYPNATLLTHGMNVGLPDGQMGNSEVGHMNLGAGRIVYQDLAKINLAIENDSLKNEKQLTKAFSYAKENNKNVHFLGLVSDGGVHSHINHLKGLINSADNFGLENTFVHAFTDGRDVDPKSGINHITDLENFLEKSNAQLASVIGRYYAMDRDQRWERVAEAYNLLVKGSGKQTSNILDAIKDSYQNNITDEFIQPIVKTNNNDPITTIKNGDAVIFFNFRTDRGRQLTQALTQQDFPDWNMKTLKLNYTTLTNYDESFKDINVIFDKENIKDTLGEVIAKNGKSQIRIAETEKYPHVTFFFNGGQEEPFENEKRILCNSPKVATYDLQPEMSSYAVKDAIIPEINKQKTDFICLNFANPDMVGHTGSMEAAIKSCEATDICVSEIIPAALQNGYTTLIIADHGNCEKMVNEDGSPNTAHTTNPVPIIVVDNDIKKVKNGVLGDIAPTILKLLGIEQPKLMTQSSLI</sequence>
<feature type="binding site" evidence="8">
    <location>
        <position position="122"/>
    </location>
    <ligand>
        <name>substrate</name>
    </ligand>
</feature>
<keyword evidence="7 8" id="KW-0413">Isomerase</keyword>
<evidence type="ECO:0000256" key="4">
    <source>
        <dbReference type="ARBA" id="ARBA00022723"/>
    </source>
</evidence>
<proteinExistence type="inferred from homology"/>
<evidence type="ECO:0000256" key="3">
    <source>
        <dbReference type="ARBA" id="ARBA00008819"/>
    </source>
</evidence>
<dbReference type="SUPFAM" id="SSF53649">
    <property type="entry name" value="Alkaline phosphatase-like"/>
    <property type="match status" value="1"/>
</dbReference>
<comment type="pathway">
    <text evidence="2 8">Carbohydrate degradation; glycolysis; pyruvate from D-glyceraldehyde 3-phosphate: step 3/5.</text>
</comment>
<dbReference type="HAMAP" id="MF_01038">
    <property type="entry name" value="GpmI"/>
    <property type="match status" value="1"/>
</dbReference>
<dbReference type="Pfam" id="PF06415">
    <property type="entry name" value="iPGM_N"/>
    <property type="match status" value="1"/>
</dbReference>
<evidence type="ECO:0000259" key="10">
    <source>
        <dbReference type="Pfam" id="PF01676"/>
    </source>
</evidence>
<dbReference type="NCBIfam" id="TIGR01307">
    <property type="entry name" value="pgm_bpd_ind"/>
    <property type="match status" value="1"/>
</dbReference>
<dbReference type="InterPro" id="IPR017850">
    <property type="entry name" value="Alkaline_phosphatase_core_sf"/>
</dbReference>
<comment type="subunit">
    <text evidence="8">Monomer.</text>
</comment>
<dbReference type="PANTHER" id="PTHR31637">
    <property type="entry name" value="2,3-BISPHOSPHOGLYCERATE-INDEPENDENT PHOSPHOGLYCERATE MUTASE"/>
    <property type="match status" value="1"/>
</dbReference>